<dbReference type="AlphaFoldDB" id="A0A8D8GDP8"/>
<dbReference type="EMBL" id="HBUE01250790">
    <property type="protein sequence ID" value="CAG6554137.1"/>
    <property type="molecule type" value="Transcribed_RNA"/>
</dbReference>
<proteinExistence type="predicted"/>
<sequence>MDVPANYEPAEATRRGAGHRSVRVDHRQGEPQSEKTRRLEHLCGTCSRRFVHRLHFHFVRQRAHCRRLSGPSDEAVLCVELRLPGKCSLFAGLSPGRRVYVLLAVSRRLPKSNGNQQCRCLHGLFLWG</sequence>
<feature type="compositionally biased region" description="Basic and acidic residues" evidence="1">
    <location>
        <begin position="22"/>
        <end position="35"/>
    </location>
</feature>
<accession>A0A8D8GDP8</accession>
<dbReference type="EMBL" id="HBUE01145895">
    <property type="protein sequence ID" value="CAG6502889.1"/>
    <property type="molecule type" value="Transcribed_RNA"/>
</dbReference>
<reference evidence="2" key="1">
    <citation type="submission" date="2021-05" db="EMBL/GenBank/DDBJ databases">
        <authorList>
            <person name="Alioto T."/>
            <person name="Alioto T."/>
            <person name="Gomez Garrido J."/>
        </authorList>
    </citation>
    <scope>NUCLEOTIDE SEQUENCE</scope>
</reference>
<evidence type="ECO:0000256" key="1">
    <source>
        <dbReference type="SAM" id="MobiDB-lite"/>
    </source>
</evidence>
<organism evidence="2">
    <name type="scientific">Culex pipiens</name>
    <name type="common">House mosquito</name>
    <dbReference type="NCBI Taxonomy" id="7175"/>
    <lineage>
        <taxon>Eukaryota</taxon>
        <taxon>Metazoa</taxon>
        <taxon>Ecdysozoa</taxon>
        <taxon>Arthropoda</taxon>
        <taxon>Hexapoda</taxon>
        <taxon>Insecta</taxon>
        <taxon>Pterygota</taxon>
        <taxon>Neoptera</taxon>
        <taxon>Endopterygota</taxon>
        <taxon>Diptera</taxon>
        <taxon>Nematocera</taxon>
        <taxon>Culicoidea</taxon>
        <taxon>Culicidae</taxon>
        <taxon>Culicinae</taxon>
        <taxon>Culicini</taxon>
        <taxon>Culex</taxon>
        <taxon>Culex</taxon>
    </lineage>
</organism>
<name>A0A8D8GDP8_CULPI</name>
<feature type="region of interest" description="Disordered" evidence="1">
    <location>
        <begin position="1"/>
        <end position="35"/>
    </location>
</feature>
<protein>
    <submittedName>
        <fullName evidence="2">(northern house mosquito) hypothetical protein</fullName>
    </submittedName>
</protein>
<evidence type="ECO:0000313" key="2">
    <source>
        <dbReference type="EMBL" id="CAG6502889.1"/>
    </source>
</evidence>